<evidence type="ECO:0000313" key="2">
    <source>
        <dbReference type="EMBL" id="KIJ39567.1"/>
    </source>
</evidence>
<protein>
    <recommendedName>
        <fullName evidence="4">Metallo-beta-lactamase domain-containing protein</fullName>
    </recommendedName>
</protein>
<dbReference type="HOGENOM" id="CLU_1225459_0_0_1"/>
<dbReference type="OrthoDB" id="332863at2759"/>
<dbReference type="GO" id="GO:0070290">
    <property type="term" value="F:N-acylphosphatidylethanolamine-specific phospholipase D activity"/>
    <property type="evidence" value="ECO:0007669"/>
    <property type="project" value="TreeGrafter"/>
</dbReference>
<feature type="region of interest" description="Disordered" evidence="1">
    <location>
        <begin position="19"/>
        <end position="48"/>
    </location>
</feature>
<accession>A0A0C9VDT7</accession>
<name>A0A0C9VDT7_SPHS4</name>
<dbReference type="GO" id="GO:0005737">
    <property type="term" value="C:cytoplasm"/>
    <property type="evidence" value="ECO:0007669"/>
    <property type="project" value="TreeGrafter"/>
</dbReference>
<evidence type="ECO:0000256" key="1">
    <source>
        <dbReference type="SAM" id="MobiDB-lite"/>
    </source>
</evidence>
<evidence type="ECO:0000313" key="3">
    <source>
        <dbReference type="Proteomes" id="UP000054279"/>
    </source>
</evidence>
<dbReference type="GO" id="GO:0070292">
    <property type="term" value="P:N-acylphosphatidylethanolamine metabolic process"/>
    <property type="evidence" value="ECO:0007669"/>
    <property type="project" value="TreeGrafter"/>
</dbReference>
<dbReference type="GO" id="GO:0070291">
    <property type="term" value="P:N-acylethanolamine metabolic process"/>
    <property type="evidence" value="ECO:0007669"/>
    <property type="project" value="TreeGrafter"/>
</dbReference>
<dbReference type="PANTHER" id="PTHR15032">
    <property type="entry name" value="N-ACYL-PHOSPHATIDYLETHANOLAMINE-HYDROLYZING PHOSPHOLIPASE D"/>
    <property type="match status" value="1"/>
</dbReference>
<proteinExistence type="predicted"/>
<dbReference type="PANTHER" id="PTHR15032:SF4">
    <property type="entry name" value="N-ACYL-PHOSPHATIDYLETHANOLAMINE-HYDROLYZING PHOSPHOLIPASE D"/>
    <property type="match status" value="1"/>
</dbReference>
<dbReference type="AlphaFoldDB" id="A0A0C9VDT7"/>
<keyword evidence="3" id="KW-1185">Reference proteome</keyword>
<evidence type="ECO:0008006" key="4">
    <source>
        <dbReference type="Google" id="ProtNLM"/>
    </source>
</evidence>
<sequence length="226" mass="24784">MDSQLARFEGRGLNLPIGTIGRLGVGGEQSDPTDRTSGPSLKYCTPATPSPDSRIHGWTRNRLIGFELYAAGARRQFQRSTNVTELIGFKRPAWNNLRNEPEKLKATWLGCPGRITPSACPVHQLPQVDAIVISYYHYDHLLDIPTIKSVIFPASKPTSIAPRTHDSVAVFKDVKAKRAFAMHWGTWVLSSEGVLEPVEELKAECAKVGIEDGKFTACGLGDTTVV</sequence>
<dbReference type="InterPro" id="IPR036866">
    <property type="entry name" value="RibonucZ/Hydroxyglut_hydro"/>
</dbReference>
<dbReference type="SUPFAM" id="SSF56281">
    <property type="entry name" value="Metallo-hydrolase/oxidoreductase"/>
    <property type="match status" value="1"/>
</dbReference>
<gene>
    <name evidence="2" type="ORF">M422DRAFT_257619</name>
</gene>
<dbReference type="Proteomes" id="UP000054279">
    <property type="component" value="Unassembled WGS sequence"/>
</dbReference>
<organism evidence="2 3">
    <name type="scientific">Sphaerobolus stellatus (strain SS14)</name>
    <dbReference type="NCBI Taxonomy" id="990650"/>
    <lineage>
        <taxon>Eukaryota</taxon>
        <taxon>Fungi</taxon>
        <taxon>Dikarya</taxon>
        <taxon>Basidiomycota</taxon>
        <taxon>Agaricomycotina</taxon>
        <taxon>Agaricomycetes</taxon>
        <taxon>Phallomycetidae</taxon>
        <taxon>Geastrales</taxon>
        <taxon>Sphaerobolaceae</taxon>
        <taxon>Sphaerobolus</taxon>
    </lineage>
</organism>
<dbReference type="Gene3D" id="3.60.15.10">
    <property type="entry name" value="Ribonuclease Z/Hydroxyacylglutathione hydrolase-like"/>
    <property type="match status" value="2"/>
</dbReference>
<dbReference type="EMBL" id="KN837151">
    <property type="protein sequence ID" value="KIJ39567.1"/>
    <property type="molecule type" value="Genomic_DNA"/>
</dbReference>
<reference evidence="2 3" key="1">
    <citation type="submission" date="2014-06" db="EMBL/GenBank/DDBJ databases">
        <title>Evolutionary Origins and Diversification of the Mycorrhizal Mutualists.</title>
        <authorList>
            <consortium name="DOE Joint Genome Institute"/>
            <consortium name="Mycorrhizal Genomics Consortium"/>
            <person name="Kohler A."/>
            <person name="Kuo A."/>
            <person name="Nagy L.G."/>
            <person name="Floudas D."/>
            <person name="Copeland A."/>
            <person name="Barry K.W."/>
            <person name="Cichocki N."/>
            <person name="Veneault-Fourrey C."/>
            <person name="LaButti K."/>
            <person name="Lindquist E.A."/>
            <person name="Lipzen A."/>
            <person name="Lundell T."/>
            <person name="Morin E."/>
            <person name="Murat C."/>
            <person name="Riley R."/>
            <person name="Ohm R."/>
            <person name="Sun H."/>
            <person name="Tunlid A."/>
            <person name="Henrissat B."/>
            <person name="Grigoriev I.V."/>
            <person name="Hibbett D.S."/>
            <person name="Martin F."/>
        </authorList>
    </citation>
    <scope>NUCLEOTIDE SEQUENCE [LARGE SCALE GENOMIC DNA]</scope>
    <source>
        <strain evidence="2 3">SS14</strain>
    </source>
</reference>